<dbReference type="eggNOG" id="ENOG502QPIV">
    <property type="taxonomic scope" value="Eukaryota"/>
</dbReference>
<dbReference type="Pfam" id="PF14669">
    <property type="entry name" value="Asp_Glu_race_2"/>
    <property type="match status" value="1"/>
</dbReference>
<dbReference type="InParanoid" id="W5LZ09"/>
<keyword evidence="5" id="KW-0221">Differentiation</keyword>
<evidence type="ECO:0000313" key="10">
    <source>
        <dbReference type="Ensembl" id="ENSLOCP00000001366.1"/>
    </source>
</evidence>
<dbReference type="Proteomes" id="UP000018468">
    <property type="component" value="Linkage group LG11"/>
</dbReference>
<reference evidence="10" key="2">
    <citation type="submission" date="2025-08" db="UniProtKB">
        <authorList>
            <consortium name="Ensembl"/>
        </authorList>
    </citation>
    <scope>IDENTIFICATION</scope>
</reference>
<evidence type="ECO:0000259" key="9">
    <source>
        <dbReference type="Pfam" id="PF14669"/>
    </source>
</evidence>
<dbReference type="PANTHER" id="PTHR35671">
    <property type="entry name" value="PROTEIN TOPAZ1"/>
    <property type="match status" value="1"/>
</dbReference>
<feature type="region of interest" description="Disordered" evidence="8">
    <location>
        <begin position="530"/>
        <end position="596"/>
    </location>
</feature>
<evidence type="ECO:0000256" key="6">
    <source>
        <dbReference type="ARBA" id="ARBA00022871"/>
    </source>
</evidence>
<dbReference type="GeneTree" id="ENSGT00390000012495"/>
<dbReference type="EMBL" id="AHAT01012334">
    <property type="status" value="NOT_ANNOTATED_CDS"/>
    <property type="molecule type" value="Genomic_DNA"/>
</dbReference>
<sequence>MPHPVCGRVKINRTPPSKAGDGCPSRRRWLAGGAGPPAAPSGSRAVAGGCDAAGPSALAAEPAFTAGKQQQQKEELTDVTAEECGTEKDGSSPLSSGFQSQLPKQAVSVSSERTHKRRAVKPLCCQECTKIKYKNPKVSTPVKGPSVKINTESETSKSRMKPKPCTALSEAIGKPPRISDFGINKYPILELCDIAKVLEVPVGIAAYRYVLPTELKRKNIKCFKKERRKPIWLKRGDKRYAEGVTFYSQTNCTVPKKTTQELPDVVSGLLQKACVRSCEKRSQGSKAGCGVHEEPSVKRSKVSSGKAEDPAKSLNTRQKKQPEQCTGAAEPGASASVLTNGEVKLLSGAESPYLCLGEVTLGNLSGGLQSCPAENELKSSGYAERWDSEKSEAAGDVLPAGDYSDDPPEEELRDARKSRDPSSCRRAVPYLAWWQLSCARTYVAWPGLKAQPWAAPAPGFSEFSRSLDQTPRCLDASVDSNVAGGAAVQMTGAECEAGLRLSAECPSLQQEDDALKGLLGSCSSLGFNTPPQASQESTVHDSSSLLMTPEGQQGAGTVCSVAPSNPSTSTPDREQTVRDCSHGEKEVLPGSDDSKKQELHQFSIPFQRICVSAPLEECEPSARVGRHPLNGGSEALQQWTMRRPAVDPCTLTSEPLPSADQKIKGPRTCLAFKANHSASVPDVSRSSSEDEDGFEDFATLYSGEIMCEIQDACPVGPHSSVTSNPSSTSDGEPSEHIMDVVRAYEQDAIVLDVIQDDPDLFGSLGEVIEAVERPRCEKKSLGIHKLRPTKAPQTGSDYKISAGNRLSVGFHTGLKSPRKKMQGNSAPTLKGVATNVSSCNGGDPSEPATGLSADADCSTLKEAVAGAEGQCDDLETNASRLLGTVEAGSGQELIPAAPGSEAGSKEREEAPDGEKQQQGPAMPSAGSGATEDGFNRSKYCKFFFSATMSCYRKPCRFLHVPLQGDEKFCMEAVEMFLNTCNPDYLQRAVVVFTRYYQNSYPGVYFKSDVLQVLLSTLLRKGLFGGLFAVIQVTTTFGILPSTSLLLQVYKKVKRFGHQEAVPFLLEVTSKCVEAGLELSEDNLSFMQRQLELLQAPRQHIDVIVSMKSRALKEEEEEGGQFDIDEAIAELERCKEQEDWATLGSVFNSVCGTSGSLANLNRFCASVASALLKDLERTPLVPFCKFVETVCQEGRINELGRTLLGRIGISVMFGYHKTQQWTKGRKLLEALNGMKINFFTLKGLLGHERHVSLCQVVNVAADIYLNTGSVEGAINVLKGGASADAFMF</sequence>
<dbReference type="Ensembl" id="ENSLOCT00000001371.1">
    <property type="protein sequence ID" value="ENSLOCP00000001366.1"/>
    <property type="gene ID" value="ENSLOCG00000001212.1"/>
</dbReference>
<feature type="compositionally biased region" description="Basic and acidic residues" evidence="8">
    <location>
        <begin position="571"/>
        <end position="596"/>
    </location>
</feature>
<name>W5LZ09_LEPOC</name>
<reference evidence="11" key="1">
    <citation type="submission" date="2011-12" db="EMBL/GenBank/DDBJ databases">
        <title>The Draft Genome of Lepisosteus oculatus.</title>
        <authorList>
            <consortium name="The Broad Institute Genome Assembly &amp; Analysis Group"/>
            <consortium name="Computational R&amp;D Group"/>
            <consortium name="and Sequencing Platform"/>
            <person name="Di Palma F."/>
            <person name="Alfoldi J."/>
            <person name="Johnson J."/>
            <person name="Berlin A."/>
            <person name="Gnerre S."/>
            <person name="Jaffe D."/>
            <person name="MacCallum I."/>
            <person name="Young S."/>
            <person name="Walker B.J."/>
            <person name="Lander E.S."/>
            <person name="Lindblad-Toh K."/>
        </authorList>
    </citation>
    <scope>NUCLEOTIDE SEQUENCE [LARGE SCALE GENOMIC DNA]</scope>
</reference>
<feature type="compositionally biased region" description="Basic and acidic residues" evidence="8">
    <location>
        <begin position="384"/>
        <end position="393"/>
    </location>
</feature>
<accession>W5LZ09</accession>
<dbReference type="PANTHER" id="PTHR35671:SF1">
    <property type="entry name" value="PROTEIN TOPAZ1"/>
    <property type="match status" value="1"/>
</dbReference>
<proteinExistence type="predicted"/>
<evidence type="ECO:0000313" key="11">
    <source>
        <dbReference type="Proteomes" id="UP000018468"/>
    </source>
</evidence>
<evidence type="ECO:0000256" key="8">
    <source>
        <dbReference type="SAM" id="MobiDB-lite"/>
    </source>
</evidence>
<dbReference type="InterPro" id="IPR038952">
    <property type="entry name" value="TOPAZ1"/>
</dbReference>
<feature type="region of interest" description="Disordered" evidence="8">
    <location>
        <begin position="283"/>
        <end position="333"/>
    </location>
</feature>
<feature type="domain" description="Protein TOPAZ1" evidence="9">
    <location>
        <begin position="1131"/>
        <end position="1277"/>
    </location>
</feature>
<dbReference type="STRING" id="7918.ENSLOCP00000001366"/>
<dbReference type="Bgee" id="ENSLOCG00000001212">
    <property type="expression patterns" value="Expressed in testis and 1 other cell type or tissue"/>
</dbReference>
<feature type="compositionally biased region" description="Polar residues" evidence="8">
    <location>
        <begin position="92"/>
        <end position="111"/>
    </location>
</feature>
<dbReference type="HOGENOM" id="CLU_262541_0_0_1"/>
<comment type="function">
    <text evidence="1">Important for normal spermatogenesis and male fertility. Specifically required for progression to the post-meiotic stages of spermatocyte development. Seems to be necessary for normal expression levels of a number of testis-expressed gene transcripts, although its role in this process is unclear.</text>
</comment>
<dbReference type="GO" id="GO:0048137">
    <property type="term" value="P:spermatocyte division"/>
    <property type="evidence" value="ECO:0000318"/>
    <property type="project" value="GO_Central"/>
</dbReference>
<reference evidence="10" key="3">
    <citation type="submission" date="2025-09" db="UniProtKB">
        <authorList>
            <consortium name="Ensembl"/>
        </authorList>
    </citation>
    <scope>IDENTIFICATION</scope>
</reference>
<evidence type="ECO:0000256" key="1">
    <source>
        <dbReference type="ARBA" id="ARBA00002132"/>
    </source>
</evidence>
<feature type="compositionally biased region" description="Basic and acidic residues" evidence="8">
    <location>
        <begin position="903"/>
        <end position="915"/>
    </location>
</feature>
<evidence type="ECO:0000256" key="3">
    <source>
        <dbReference type="ARBA" id="ARBA00016464"/>
    </source>
</evidence>
<feature type="compositionally biased region" description="Low complexity" evidence="8">
    <location>
        <begin position="40"/>
        <end position="63"/>
    </location>
</feature>
<evidence type="ECO:0000256" key="2">
    <source>
        <dbReference type="ARBA" id="ARBA00004514"/>
    </source>
</evidence>
<evidence type="ECO:0000256" key="5">
    <source>
        <dbReference type="ARBA" id="ARBA00022782"/>
    </source>
</evidence>
<feature type="region of interest" description="Disordered" evidence="8">
    <location>
        <begin position="384"/>
        <end position="421"/>
    </location>
</feature>
<organism evidence="10 11">
    <name type="scientific">Lepisosteus oculatus</name>
    <name type="common">Spotted gar</name>
    <dbReference type="NCBI Taxonomy" id="7918"/>
    <lineage>
        <taxon>Eukaryota</taxon>
        <taxon>Metazoa</taxon>
        <taxon>Chordata</taxon>
        <taxon>Craniata</taxon>
        <taxon>Vertebrata</taxon>
        <taxon>Euteleostomi</taxon>
        <taxon>Actinopterygii</taxon>
        <taxon>Neopterygii</taxon>
        <taxon>Holostei</taxon>
        <taxon>Semionotiformes</taxon>
        <taxon>Lepisosteidae</taxon>
        <taxon>Lepisosteus</taxon>
    </lineage>
</organism>
<dbReference type="OMA" id="EPSEHIM"/>
<feature type="compositionally biased region" description="Acidic residues" evidence="8">
    <location>
        <begin position="403"/>
        <end position="412"/>
    </location>
</feature>
<dbReference type="EMBL" id="AHAT01012335">
    <property type="status" value="NOT_ANNOTATED_CDS"/>
    <property type="molecule type" value="Genomic_DNA"/>
</dbReference>
<dbReference type="InterPro" id="IPR029435">
    <property type="entry name" value="TOPAZ1_dom"/>
</dbReference>
<evidence type="ECO:0000256" key="7">
    <source>
        <dbReference type="ARBA" id="ARBA00031943"/>
    </source>
</evidence>
<keyword evidence="6" id="KW-0744">Spermatogenesis</keyword>
<evidence type="ECO:0000256" key="4">
    <source>
        <dbReference type="ARBA" id="ARBA00022490"/>
    </source>
</evidence>
<feature type="compositionally biased region" description="Polar residues" evidence="8">
    <location>
        <begin position="530"/>
        <end position="546"/>
    </location>
</feature>
<feature type="region of interest" description="Disordered" evidence="8">
    <location>
        <begin position="141"/>
        <end position="164"/>
    </location>
</feature>
<dbReference type="GO" id="GO:0030154">
    <property type="term" value="P:cell differentiation"/>
    <property type="evidence" value="ECO:0007669"/>
    <property type="project" value="UniProtKB-KW"/>
</dbReference>
<keyword evidence="11" id="KW-1185">Reference proteome</keyword>
<feature type="region of interest" description="Disordered" evidence="8">
    <location>
        <begin position="886"/>
        <end position="930"/>
    </location>
</feature>
<comment type="subcellular location">
    <subcellularLocation>
        <location evidence="2">Cytoplasm</location>
        <location evidence="2">Cytosol</location>
    </subcellularLocation>
</comment>
<feature type="region of interest" description="Disordered" evidence="8">
    <location>
        <begin position="1"/>
        <end position="113"/>
    </location>
</feature>
<dbReference type="GO" id="GO:0005829">
    <property type="term" value="C:cytosol"/>
    <property type="evidence" value="ECO:0007669"/>
    <property type="project" value="UniProtKB-SubCell"/>
</dbReference>
<protein>
    <recommendedName>
        <fullName evidence="3">Protein TOPAZ1</fullName>
    </recommendedName>
    <alternativeName>
        <fullName evidence="7">Testis- and ovary-specific PAZ domain-containing protein 1</fullName>
    </alternativeName>
</protein>
<keyword evidence="4" id="KW-0963">Cytoplasm</keyword>
<dbReference type="FunCoup" id="W5LZ09">
    <property type="interactions" value="1"/>
</dbReference>